<protein>
    <submittedName>
        <fullName evidence="3">Uncharacterized protein</fullName>
    </submittedName>
</protein>
<dbReference type="EMBL" id="AYRZ02000001">
    <property type="protein sequence ID" value="PHT93298.1"/>
    <property type="molecule type" value="Genomic_DNA"/>
</dbReference>
<evidence type="ECO:0000313" key="3">
    <source>
        <dbReference type="EMBL" id="PHT93298.1"/>
    </source>
</evidence>
<keyword evidence="2" id="KW-0235">DNA replication</keyword>
<dbReference type="GO" id="GO:0031390">
    <property type="term" value="C:Ctf18 RFC-like complex"/>
    <property type="evidence" value="ECO:0007669"/>
    <property type="project" value="InterPro"/>
</dbReference>
<organism evidence="3 4">
    <name type="scientific">Capsicum annuum</name>
    <name type="common">Capsicum pepper</name>
    <dbReference type="NCBI Taxonomy" id="4072"/>
    <lineage>
        <taxon>Eukaryota</taxon>
        <taxon>Viridiplantae</taxon>
        <taxon>Streptophyta</taxon>
        <taxon>Embryophyta</taxon>
        <taxon>Tracheophyta</taxon>
        <taxon>Spermatophyta</taxon>
        <taxon>Magnoliopsida</taxon>
        <taxon>eudicotyledons</taxon>
        <taxon>Gunneridae</taxon>
        <taxon>Pentapetalae</taxon>
        <taxon>asterids</taxon>
        <taxon>lamiids</taxon>
        <taxon>Solanales</taxon>
        <taxon>Solanaceae</taxon>
        <taxon>Solanoideae</taxon>
        <taxon>Capsiceae</taxon>
        <taxon>Capsicum</taxon>
    </lineage>
</organism>
<dbReference type="GO" id="GO:0006260">
    <property type="term" value="P:DNA replication"/>
    <property type="evidence" value="ECO:0007669"/>
    <property type="project" value="UniProtKB-KW"/>
</dbReference>
<reference evidence="3 4" key="1">
    <citation type="journal article" date="2014" name="Nat. Genet.">
        <title>Genome sequence of the hot pepper provides insights into the evolution of pungency in Capsicum species.</title>
        <authorList>
            <person name="Kim S."/>
            <person name="Park M."/>
            <person name="Yeom S.I."/>
            <person name="Kim Y.M."/>
            <person name="Lee J.M."/>
            <person name="Lee H.A."/>
            <person name="Seo E."/>
            <person name="Choi J."/>
            <person name="Cheong K."/>
            <person name="Kim K.T."/>
            <person name="Jung K."/>
            <person name="Lee G.W."/>
            <person name="Oh S.K."/>
            <person name="Bae C."/>
            <person name="Kim S.B."/>
            <person name="Lee H.Y."/>
            <person name="Kim S.Y."/>
            <person name="Kim M.S."/>
            <person name="Kang B.C."/>
            <person name="Jo Y.D."/>
            <person name="Yang H.B."/>
            <person name="Jeong H.J."/>
            <person name="Kang W.H."/>
            <person name="Kwon J.K."/>
            <person name="Shin C."/>
            <person name="Lim J.Y."/>
            <person name="Park J.H."/>
            <person name="Huh J.H."/>
            <person name="Kim J.S."/>
            <person name="Kim B.D."/>
            <person name="Cohen O."/>
            <person name="Paran I."/>
            <person name="Suh M.C."/>
            <person name="Lee S.B."/>
            <person name="Kim Y.K."/>
            <person name="Shin Y."/>
            <person name="Noh S.J."/>
            <person name="Park J."/>
            <person name="Seo Y.S."/>
            <person name="Kwon S.Y."/>
            <person name="Kim H.A."/>
            <person name="Park J.M."/>
            <person name="Kim H.J."/>
            <person name="Choi S.B."/>
            <person name="Bosland P.W."/>
            <person name="Reeves G."/>
            <person name="Jo S.H."/>
            <person name="Lee B.W."/>
            <person name="Cho H.T."/>
            <person name="Choi H.S."/>
            <person name="Lee M.S."/>
            <person name="Yu Y."/>
            <person name="Do Choi Y."/>
            <person name="Park B.S."/>
            <person name="van Deynze A."/>
            <person name="Ashrafi H."/>
            <person name="Hill T."/>
            <person name="Kim W.T."/>
            <person name="Pai H.S."/>
            <person name="Ahn H.K."/>
            <person name="Yeam I."/>
            <person name="Giovannoni J.J."/>
            <person name="Rose J.K."/>
            <person name="Sorensen I."/>
            <person name="Lee S.J."/>
            <person name="Kim R.W."/>
            <person name="Choi I.Y."/>
            <person name="Choi B.S."/>
            <person name="Lim J.S."/>
            <person name="Lee Y.H."/>
            <person name="Choi D."/>
        </authorList>
    </citation>
    <scope>NUCLEOTIDE SEQUENCE [LARGE SCALE GENOMIC DNA]</scope>
    <source>
        <strain evidence="4">cv. CM334</strain>
    </source>
</reference>
<dbReference type="GO" id="GO:0007064">
    <property type="term" value="P:mitotic sister chromatid cohesion"/>
    <property type="evidence" value="ECO:0007669"/>
    <property type="project" value="InterPro"/>
</dbReference>
<sequence>MQSKTYVIKFVRTSNFVFLIPPSNLSITLGTSPNPSEKDRDNLVVASVIKVVSGSMEFVEVASRLNELKLLLS</sequence>
<dbReference type="PANTHER" id="PTHR13395:SF6">
    <property type="entry name" value="SISTER CHROMATID COHESION PROTEIN DCC1"/>
    <property type="match status" value="1"/>
</dbReference>
<evidence type="ECO:0000313" key="4">
    <source>
        <dbReference type="Proteomes" id="UP000222542"/>
    </source>
</evidence>
<comment type="similarity">
    <text evidence="1">Belongs to the DCC1 family.</text>
</comment>
<dbReference type="PANTHER" id="PTHR13395">
    <property type="entry name" value="SISTER CHROMATID COHESION PROTEIN DCC1-RELATED"/>
    <property type="match status" value="1"/>
</dbReference>
<name>A0A2G3AGJ1_CAPAN</name>
<accession>A0A2G3AGJ1</accession>
<reference evidence="3 4" key="2">
    <citation type="journal article" date="2017" name="Genome Biol.">
        <title>New reference genome sequences of hot pepper reveal the massive evolution of plant disease-resistance genes by retroduplication.</title>
        <authorList>
            <person name="Kim S."/>
            <person name="Park J."/>
            <person name="Yeom S.I."/>
            <person name="Kim Y.M."/>
            <person name="Seo E."/>
            <person name="Kim K.T."/>
            <person name="Kim M.S."/>
            <person name="Lee J.M."/>
            <person name="Cheong K."/>
            <person name="Shin H.S."/>
            <person name="Kim S.B."/>
            <person name="Han K."/>
            <person name="Lee J."/>
            <person name="Park M."/>
            <person name="Lee H.A."/>
            <person name="Lee H.Y."/>
            <person name="Lee Y."/>
            <person name="Oh S."/>
            <person name="Lee J.H."/>
            <person name="Choi E."/>
            <person name="Choi E."/>
            <person name="Lee S.E."/>
            <person name="Jeon J."/>
            <person name="Kim H."/>
            <person name="Choi G."/>
            <person name="Song H."/>
            <person name="Lee J."/>
            <person name="Lee S.C."/>
            <person name="Kwon J.K."/>
            <person name="Lee H.Y."/>
            <person name="Koo N."/>
            <person name="Hong Y."/>
            <person name="Kim R.W."/>
            <person name="Kang W.H."/>
            <person name="Huh J.H."/>
            <person name="Kang B.C."/>
            <person name="Yang T.J."/>
            <person name="Lee Y.H."/>
            <person name="Bennetzen J.L."/>
            <person name="Choi D."/>
        </authorList>
    </citation>
    <scope>NUCLEOTIDE SEQUENCE [LARGE SCALE GENOMIC DNA]</scope>
    <source>
        <strain evidence="4">cv. CM334</strain>
    </source>
</reference>
<evidence type="ECO:0000256" key="1">
    <source>
        <dbReference type="ARBA" id="ARBA00007017"/>
    </source>
</evidence>
<dbReference type="STRING" id="4072.A0A2G3AGJ1"/>
<dbReference type="Pfam" id="PF09724">
    <property type="entry name" value="Dcc1"/>
    <property type="match status" value="1"/>
</dbReference>
<gene>
    <name evidence="3" type="ORF">T459_01180</name>
</gene>
<dbReference type="Proteomes" id="UP000222542">
    <property type="component" value="Unassembled WGS sequence"/>
</dbReference>
<dbReference type="AlphaFoldDB" id="A0A2G3AGJ1"/>
<dbReference type="InterPro" id="IPR019128">
    <property type="entry name" value="Dcc1"/>
</dbReference>
<evidence type="ECO:0000256" key="2">
    <source>
        <dbReference type="ARBA" id="ARBA00022705"/>
    </source>
</evidence>
<dbReference type="Gramene" id="PHT93298">
    <property type="protein sequence ID" value="PHT93298"/>
    <property type="gene ID" value="T459_01180"/>
</dbReference>
<proteinExistence type="inferred from homology"/>
<keyword evidence="4" id="KW-1185">Reference proteome</keyword>
<comment type="caution">
    <text evidence="3">The sequence shown here is derived from an EMBL/GenBank/DDBJ whole genome shotgun (WGS) entry which is preliminary data.</text>
</comment>